<name>A0A6A6IR26_9PLEO</name>
<organism evidence="2 3">
    <name type="scientific">Trematosphaeria pertusa</name>
    <dbReference type="NCBI Taxonomy" id="390896"/>
    <lineage>
        <taxon>Eukaryota</taxon>
        <taxon>Fungi</taxon>
        <taxon>Dikarya</taxon>
        <taxon>Ascomycota</taxon>
        <taxon>Pezizomycotina</taxon>
        <taxon>Dothideomycetes</taxon>
        <taxon>Pleosporomycetidae</taxon>
        <taxon>Pleosporales</taxon>
        <taxon>Massarineae</taxon>
        <taxon>Trematosphaeriaceae</taxon>
        <taxon>Trematosphaeria</taxon>
    </lineage>
</organism>
<protein>
    <submittedName>
        <fullName evidence="2">Uncharacterized protein</fullName>
    </submittedName>
</protein>
<dbReference type="Proteomes" id="UP000800094">
    <property type="component" value="Unassembled WGS sequence"/>
</dbReference>
<evidence type="ECO:0000313" key="2">
    <source>
        <dbReference type="EMBL" id="KAF2251983.1"/>
    </source>
</evidence>
<dbReference type="AlphaFoldDB" id="A0A6A6IR26"/>
<evidence type="ECO:0000313" key="3">
    <source>
        <dbReference type="Proteomes" id="UP000800094"/>
    </source>
</evidence>
<dbReference type="EMBL" id="ML987192">
    <property type="protein sequence ID" value="KAF2251983.1"/>
    <property type="molecule type" value="Genomic_DNA"/>
</dbReference>
<keyword evidence="3" id="KW-1185">Reference proteome</keyword>
<reference evidence="2" key="1">
    <citation type="journal article" date="2020" name="Stud. Mycol.">
        <title>101 Dothideomycetes genomes: a test case for predicting lifestyles and emergence of pathogens.</title>
        <authorList>
            <person name="Haridas S."/>
            <person name="Albert R."/>
            <person name="Binder M."/>
            <person name="Bloem J."/>
            <person name="Labutti K."/>
            <person name="Salamov A."/>
            <person name="Andreopoulos B."/>
            <person name="Baker S."/>
            <person name="Barry K."/>
            <person name="Bills G."/>
            <person name="Bluhm B."/>
            <person name="Cannon C."/>
            <person name="Castanera R."/>
            <person name="Culley D."/>
            <person name="Daum C."/>
            <person name="Ezra D."/>
            <person name="Gonzalez J."/>
            <person name="Henrissat B."/>
            <person name="Kuo A."/>
            <person name="Liang C."/>
            <person name="Lipzen A."/>
            <person name="Lutzoni F."/>
            <person name="Magnuson J."/>
            <person name="Mondo S."/>
            <person name="Nolan M."/>
            <person name="Ohm R."/>
            <person name="Pangilinan J."/>
            <person name="Park H.-J."/>
            <person name="Ramirez L."/>
            <person name="Alfaro M."/>
            <person name="Sun H."/>
            <person name="Tritt A."/>
            <person name="Yoshinaga Y."/>
            <person name="Zwiers L.-H."/>
            <person name="Turgeon B."/>
            <person name="Goodwin S."/>
            <person name="Spatafora J."/>
            <person name="Crous P."/>
            <person name="Grigoriev I."/>
        </authorList>
    </citation>
    <scope>NUCLEOTIDE SEQUENCE</scope>
    <source>
        <strain evidence="2">CBS 122368</strain>
    </source>
</reference>
<sequence>MKNSSRDLEKAIPTPRMLCPLPLFSLKNSRSSLHVDENVASHPDLHGRPKLRAILTHAALCSGSSRTEVDTKTAKEVRMHNLQSVRHPHQHLPAQRLTVQPKKDLSEQYHAGRGVNPLLQNPTGARRCPSAQFANLPSTMTWSEAVSARLAQKRHSMCRRRAFSKSTQSWLCLRCVLELSSTPPNRSPRRTKSRNSTGHAAPTELKARAPAQGQEPKNDETRHVRSRCGAQKGRGQTGDETENANRAYPRQERSVPLERCEDERSPSNSASGPSYRQLRGFLAP</sequence>
<dbReference type="GeneID" id="54588092"/>
<feature type="compositionally biased region" description="Basic and acidic residues" evidence="1">
    <location>
        <begin position="249"/>
        <end position="265"/>
    </location>
</feature>
<gene>
    <name evidence="2" type="ORF">BU26DRAFT_590319</name>
</gene>
<feature type="region of interest" description="Disordered" evidence="1">
    <location>
        <begin position="181"/>
        <end position="284"/>
    </location>
</feature>
<dbReference type="RefSeq" id="XP_033686987.1">
    <property type="nucleotide sequence ID" value="XM_033834762.1"/>
</dbReference>
<accession>A0A6A6IR26</accession>
<proteinExistence type="predicted"/>
<evidence type="ECO:0000256" key="1">
    <source>
        <dbReference type="SAM" id="MobiDB-lite"/>
    </source>
</evidence>